<keyword evidence="3" id="KW-1185">Reference proteome</keyword>
<name>B6QMV5_TALMQ</name>
<dbReference type="VEuPathDB" id="FungiDB:PMAA_061030"/>
<reference evidence="3" key="1">
    <citation type="journal article" date="2015" name="Genome Announc.">
        <title>Genome sequence of the AIDS-associated pathogen Penicillium marneffei (ATCC18224) and its near taxonomic relative Talaromyces stipitatus (ATCC10500).</title>
        <authorList>
            <person name="Nierman W.C."/>
            <person name="Fedorova-Abrams N.D."/>
            <person name="Andrianopoulos A."/>
        </authorList>
    </citation>
    <scope>NUCLEOTIDE SEQUENCE [LARGE SCALE GENOMIC DNA]</scope>
    <source>
        <strain evidence="3">ATCC 18224 / CBS 334.59 / QM 7333</strain>
    </source>
</reference>
<evidence type="ECO:0000313" key="3">
    <source>
        <dbReference type="Proteomes" id="UP000001294"/>
    </source>
</evidence>
<gene>
    <name evidence="2" type="ORF">PMAA_061030</name>
</gene>
<dbReference type="Proteomes" id="UP000001294">
    <property type="component" value="Unassembled WGS sequence"/>
</dbReference>
<dbReference type="OrthoDB" id="4226903at2759"/>
<dbReference type="HOGENOM" id="CLU_2813208_0_0_1"/>
<dbReference type="EMBL" id="DS995903">
    <property type="protein sequence ID" value="EEA22324.1"/>
    <property type="molecule type" value="Genomic_DNA"/>
</dbReference>
<organism evidence="2 3">
    <name type="scientific">Talaromyces marneffei (strain ATCC 18224 / CBS 334.59 / QM 7333)</name>
    <name type="common">Penicillium marneffei</name>
    <dbReference type="NCBI Taxonomy" id="441960"/>
    <lineage>
        <taxon>Eukaryota</taxon>
        <taxon>Fungi</taxon>
        <taxon>Dikarya</taxon>
        <taxon>Ascomycota</taxon>
        <taxon>Pezizomycotina</taxon>
        <taxon>Eurotiomycetes</taxon>
        <taxon>Eurotiomycetidae</taxon>
        <taxon>Eurotiales</taxon>
        <taxon>Trichocomaceae</taxon>
        <taxon>Talaromyces</taxon>
        <taxon>Talaromyces sect. Talaromyces</taxon>
    </lineage>
</organism>
<feature type="compositionally biased region" description="Basic and acidic residues" evidence="1">
    <location>
        <begin position="36"/>
        <end position="48"/>
    </location>
</feature>
<accession>B6QMV5</accession>
<proteinExistence type="predicted"/>
<evidence type="ECO:0000313" key="2">
    <source>
        <dbReference type="EMBL" id="EEA22324.1"/>
    </source>
</evidence>
<dbReference type="AlphaFoldDB" id="B6QMV5"/>
<protein>
    <submittedName>
        <fullName evidence="2">Uncharacterized protein</fullName>
    </submittedName>
</protein>
<evidence type="ECO:0000256" key="1">
    <source>
        <dbReference type="SAM" id="MobiDB-lite"/>
    </source>
</evidence>
<sequence>MPNGFPNFRSVPEVYQRPRPIVKPTKPPVKSSAESFHSDTETLKDAPKKKSTLRSIIDAMNHIKPKQ</sequence>
<feature type="region of interest" description="Disordered" evidence="1">
    <location>
        <begin position="1"/>
        <end position="52"/>
    </location>
</feature>